<keyword evidence="2" id="KW-1185">Reference proteome</keyword>
<accession>A0A086BNV2</accession>
<evidence type="ECO:0000313" key="1">
    <source>
        <dbReference type="EMBL" id="KFF30616.1"/>
    </source>
</evidence>
<dbReference type="EMBL" id="ATLK01000002">
    <property type="protein sequence ID" value="KFF30616.1"/>
    <property type="molecule type" value="Genomic_DNA"/>
</dbReference>
<gene>
    <name evidence="1" type="ORF">BBOMB_1479</name>
</gene>
<dbReference type="eggNOG" id="ENOG502ZN2Q">
    <property type="taxonomic scope" value="Bacteria"/>
</dbReference>
<protein>
    <submittedName>
        <fullName evidence="1">Uncharacterized protein</fullName>
    </submittedName>
</protein>
<reference evidence="1 2" key="1">
    <citation type="journal article" date="2014" name="Appl. Environ. Microbiol.">
        <title>Genomic encyclopedia of type strains of the genus Bifidobacterium.</title>
        <authorList>
            <person name="Milani C."/>
            <person name="Lugli G.A."/>
            <person name="Duranti S."/>
            <person name="Turroni F."/>
            <person name="Bottacini F."/>
            <person name="Mangifesta M."/>
            <person name="Sanchez B."/>
            <person name="Viappiani A."/>
            <person name="Mancabelli L."/>
            <person name="Taminiau B."/>
            <person name="Delcenserie V."/>
            <person name="Barrangou R."/>
            <person name="Margolles A."/>
            <person name="van Sinderen D."/>
            <person name="Ventura M."/>
        </authorList>
    </citation>
    <scope>NUCLEOTIDE SEQUENCE [LARGE SCALE GENOMIC DNA]</scope>
    <source>
        <strain evidence="1 2">DSM 19703</strain>
    </source>
</reference>
<proteinExistence type="predicted"/>
<dbReference type="Proteomes" id="UP000028730">
    <property type="component" value="Unassembled WGS sequence"/>
</dbReference>
<sequence>MKLGPRKPVRHEPLPEGGYREFIGWKEGMSPVDVWHAGNSWWKIEPGRAVRCDLAIILNPYNVVVCVARIRGLIKRKDMRMGFIGEPIDGTYDAWLGKILDRNNSKNPIAYFDEMDILAPSKVKPDTKFLNLDRQ</sequence>
<comment type="caution">
    <text evidence="1">The sequence shown here is derived from an EMBL/GenBank/DDBJ whole genome shotgun (WGS) entry which is preliminary data.</text>
</comment>
<organism evidence="1 2">
    <name type="scientific">Bifidobacterium bombi DSM 19703</name>
    <dbReference type="NCBI Taxonomy" id="1341695"/>
    <lineage>
        <taxon>Bacteria</taxon>
        <taxon>Bacillati</taxon>
        <taxon>Actinomycetota</taxon>
        <taxon>Actinomycetes</taxon>
        <taxon>Bifidobacteriales</taxon>
        <taxon>Bifidobacteriaceae</taxon>
        <taxon>Bifidobacterium</taxon>
    </lineage>
</organism>
<dbReference type="AlphaFoldDB" id="A0A086BNV2"/>
<evidence type="ECO:0000313" key="2">
    <source>
        <dbReference type="Proteomes" id="UP000028730"/>
    </source>
</evidence>
<name>A0A086BNV2_9BIFI</name>